<keyword evidence="9" id="KW-0547">Nucleotide-binding</keyword>
<organism evidence="14 15">
    <name type="scientific">Gossypium schwendimanii</name>
    <name type="common">Cotton</name>
    <dbReference type="NCBI Taxonomy" id="34291"/>
    <lineage>
        <taxon>Eukaryota</taxon>
        <taxon>Viridiplantae</taxon>
        <taxon>Streptophyta</taxon>
        <taxon>Embryophyta</taxon>
        <taxon>Tracheophyta</taxon>
        <taxon>Spermatophyta</taxon>
        <taxon>Magnoliopsida</taxon>
        <taxon>eudicotyledons</taxon>
        <taxon>Gunneridae</taxon>
        <taxon>Pentapetalae</taxon>
        <taxon>rosids</taxon>
        <taxon>malvids</taxon>
        <taxon>Malvales</taxon>
        <taxon>Malvaceae</taxon>
        <taxon>Malvoideae</taxon>
        <taxon>Gossypium</taxon>
    </lineage>
</organism>
<evidence type="ECO:0000256" key="10">
    <source>
        <dbReference type="ARBA" id="ARBA00022777"/>
    </source>
</evidence>
<name>A0A7J9M1P7_GOSSC</name>
<proteinExistence type="inferred from homology"/>
<dbReference type="PANTHER" id="PTHR23359">
    <property type="entry name" value="NUCLEOTIDE KINASE"/>
    <property type="match status" value="1"/>
</dbReference>
<evidence type="ECO:0000313" key="14">
    <source>
        <dbReference type="EMBL" id="MBA0864858.1"/>
    </source>
</evidence>
<evidence type="ECO:0000256" key="3">
    <source>
        <dbReference type="ARBA" id="ARBA00007220"/>
    </source>
</evidence>
<evidence type="ECO:0000256" key="12">
    <source>
        <dbReference type="ARBA" id="ARBA00031517"/>
    </source>
</evidence>
<dbReference type="InterPro" id="IPR006259">
    <property type="entry name" value="Adenyl_kin_sub"/>
</dbReference>
<dbReference type="OrthoDB" id="439792at2759"/>
<comment type="catalytic activity">
    <reaction evidence="1">
        <text>AMP + ATP = 2 ADP</text>
        <dbReference type="Rhea" id="RHEA:12973"/>
        <dbReference type="ChEBI" id="CHEBI:30616"/>
        <dbReference type="ChEBI" id="CHEBI:456215"/>
        <dbReference type="ChEBI" id="CHEBI:456216"/>
        <dbReference type="EC" id="2.7.4.3"/>
    </reaction>
</comment>
<keyword evidence="15" id="KW-1185">Reference proteome</keyword>
<keyword evidence="11" id="KW-0067">ATP-binding</keyword>
<dbReference type="AlphaFoldDB" id="A0A7J9M1P7"/>
<evidence type="ECO:0000256" key="2">
    <source>
        <dbReference type="ARBA" id="ARBA00004229"/>
    </source>
</evidence>
<dbReference type="GO" id="GO:0005524">
    <property type="term" value="F:ATP binding"/>
    <property type="evidence" value="ECO:0007669"/>
    <property type="project" value="UniProtKB-KW"/>
</dbReference>
<sequence length="199" mass="21955">VAASGKAEPLKVIISGAPASGKGTQCELITQKYGLVHIAAGDLLRAEVAAASENGKLAKEYMENGELVPNEIVVMMVKERLLQPDSQQRGWLLDGYPRSSSQAAALEDYGIRPDVFILLDVSEDILVERVVGRRLDPLTGKIYHLKYSPPENDEIASRLTQRFDDTEEKACLVKLRLRTHHQNVDAVLSLYKDITVKAC</sequence>
<evidence type="ECO:0000256" key="6">
    <source>
        <dbReference type="ARBA" id="ARBA00022528"/>
    </source>
</evidence>
<dbReference type="GO" id="GO:0004017">
    <property type="term" value="F:AMP kinase activity"/>
    <property type="evidence" value="ECO:0007669"/>
    <property type="project" value="UniProtKB-EC"/>
</dbReference>
<reference evidence="14 15" key="1">
    <citation type="journal article" date="2019" name="Genome Biol. Evol.">
        <title>Insights into the evolution of the New World diploid cottons (Gossypium, subgenus Houzingenia) based on genome sequencing.</title>
        <authorList>
            <person name="Grover C.E."/>
            <person name="Arick M.A. 2nd"/>
            <person name="Thrash A."/>
            <person name="Conover J.L."/>
            <person name="Sanders W.S."/>
            <person name="Peterson D.G."/>
            <person name="Frelichowski J.E."/>
            <person name="Scheffler J.A."/>
            <person name="Scheffler B.E."/>
            <person name="Wendel J.F."/>
        </authorList>
    </citation>
    <scope>NUCLEOTIDE SEQUENCE [LARGE SCALE GENOMIC DNA]</scope>
    <source>
        <strain evidence="14">1</strain>
        <tissue evidence="14">Leaf</tissue>
    </source>
</reference>
<dbReference type="Proteomes" id="UP000593576">
    <property type="component" value="Unassembled WGS sequence"/>
</dbReference>
<evidence type="ECO:0000256" key="9">
    <source>
        <dbReference type="ARBA" id="ARBA00022741"/>
    </source>
</evidence>
<dbReference type="InterPro" id="IPR027417">
    <property type="entry name" value="P-loop_NTPase"/>
</dbReference>
<dbReference type="EC" id="2.7.4.3" evidence="5"/>
<dbReference type="EMBL" id="JABFAF010000009">
    <property type="protein sequence ID" value="MBA0864858.1"/>
    <property type="molecule type" value="Genomic_DNA"/>
</dbReference>
<dbReference type="InterPro" id="IPR033690">
    <property type="entry name" value="Adenylat_kinase_CS"/>
</dbReference>
<dbReference type="CDD" id="cd01428">
    <property type="entry name" value="ADK"/>
    <property type="match status" value="1"/>
</dbReference>
<dbReference type="PROSITE" id="PS00113">
    <property type="entry name" value="ADENYLATE_KINASE"/>
    <property type="match status" value="1"/>
</dbReference>
<dbReference type="NCBIfam" id="TIGR01351">
    <property type="entry name" value="adk"/>
    <property type="match status" value="1"/>
</dbReference>
<evidence type="ECO:0000256" key="7">
    <source>
        <dbReference type="ARBA" id="ARBA00022640"/>
    </source>
</evidence>
<feature type="non-terminal residue" evidence="14">
    <location>
        <position position="199"/>
    </location>
</feature>
<comment type="subcellular location">
    <subcellularLocation>
        <location evidence="2">Plastid</location>
        <location evidence="2">Chloroplast</location>
    </subcellularLocation>
</comment>
<evidence type="ECO:0000256" key="11">
    <source>
        <dbReference type="ARBA" id="ARBA00022840"/>
    </source>
</evidence>
<comment type="subunit">
    <text evidence="4">Monomer.</text>
</comment>
<dbReference type="PRINTS" id="PR00094">
    <property type="entry name" value="ADENYLTKNASE"/>
</dbReference>
<dbReference type="InterPro" id="IPR000850">
    <property type="entry name" value="Adenylat/UMP-CMP_kin"/>
</dbReference>
<dbReference type="HAMAP" id="MF_00235">
    <property type="entry name" value="Adenylate_kinase_Adk"/>
    <property type="match status" value="1"/>
</dbReference>
<dbReference type="FunFam" id="3.40.50.300:FF:001694">
    <property type="entry name" value="Adenylate kinase, chloroplastic"/>
    <property type="match status" value="1"/>
</dbReference>
<keyword evidence="8 13" id="KW-0808">Transferase</keyword>
<dbReference type="Pfam" id="PF00406">
    <property type="entry name" value="ADK"/>
    <property type="match status" value="1"/>
</dbReference>
<accession>A0A7J9M1P7</accession>
<evidence type="ECO:0000256" key="5">
    <source>
        <dbReference type="ARBA" id="ARBA00012955"/>
    </source>
</evidence>
<comment type="similarity">
    <text evidence="3 13">Belongs to the adenylate kinase family.</text>
</comment>
<evidence type="ECO:0000256" key="4">
    <source>
        <dbReference type="ARBA" id="ARBA00011245"/>
    </source>
</evidence>
<evidence type="ECO:0000256" key="8">
    <source>
        <dbReference type="ARBA" id="ARBA00022679"/>
    </source>
</evidence>
<dbReference type="Gene3D" id="3.40.50.300">
    <property type="entry name" value="P-loop containing nucleotide triphosphate hydrolases"/>
    <property type="match status" value="1"/>
</dbReference>
<evidence type="ECO:0000313" key="15">
    <source>
        <dbReference type="Proteomes" id="UP000593576"/>
    </source>
</evidence>
<keyword evidence="6" id="KW-0150">Chloroplast</keyword>
<evidence type="ECO:0000256" key="1">
    <source>
        <dbReference type="ARBA" id="ARBA00000582"/>
    </source>
</evidence>
<dbReference type="GO" id="GO:0009507">
    <property type="term" value="C:chloroplast"/>
    <property type="evidence" value="ECO:0007669"/>
    <property type="project" value="UniProtKB-SubCell"/>
</dbReference>
<keyword evidence="7" id="KW-0934">Plastid</keyword>
<dbReference type="SUPFAM" id="SSF52540">
    <property type="entry name" value="P-loop containing nucleoside triphosphate hydrolases"/>
    <property type="match status" value="1"/>
</dbReference>
<comment type="caution">
    <text evidence="14">The sequence shown here is derived from an EMBL/GenBank/DDBJ whole genome shotgun (WGS) entry which is preliminary data.</text>
</comment>
<evidence type="ECO:0000256" key="13">
    <source>
        <dbReference type="RuleBase" id="RU003330"/>
    </source>
</evidence>
<keyword evidence="10 13" id="KW-0418">Kinase</keyword>
<gene>
    <name evidence="14" type="ORF">Goshw_006720</name>
</gene>
<protein>
    <recommendedName>
        <fullName evidence="5">adenylate kinase</fullName>
        <ecNumber evidence="5">2.7.4.3</ecNumber>
    </recommendedName>
    <alternativeName>
        <fullName evidence="12">ATP:AMP phosphotransferase</fullName>
    </alternativeName>
</protein>